<comment type="similarity">
    <text evidence="1">Belongs to the glycosyltransferase 90 family.</text>
</comment>
<dbReference type="PANTHER" id="PTHR12203:SF35">
    <property type="entry name" value="PROTEIN O-GLUCOSYLTRANSFERASE 1"/>
    <property type="match status" value="1"/>
</dbReference>
<dbReference type="EMBL" id="JAVRRL010000058">
    <property type="protein sequence ID" value="KAK5109783.1"/>
    <property type="molecule type" value="Genomic_DNA"/>
</dbReference>
<dbReference type="GO" id="GO:0016740">
    <property type="term" value="F:transferase activity"/>
    <property type="evidence" value="ECO:0007669"/>
    <property type="project" value="UniProtKB-KW"/>
</dbReference>
<evidence type="ECO:0000313" key="6">
    <source>
        <dbReference type="Proteomes" id="UP001310890"/>
    </source>
</evidence>
<dbReference type="InterPro" id="IPR051091">
    <property type="entry name" value="O-Glucosyltr/Glycosyltrsf_90"/>
</dbReference>
<dbReference type="SMART" id="SM00672">
    <property type="entry name" value="CAP10"/>
    <property type="match status" value="1"/>
</dbReference>
<organism evidence="5 6">
    <name type="scientific">Meristemomyces frigidus</name>
    <dbReference type="NCBI Taxonomy" id="1508187"/>
    <lineage>
        <taxon>Eukaryota</taxon>
        <taxon>Fungi</taxon>
        <taxon>Dikarya</taxon>
        <taxon>Ascomycota</taxon>
        <taxon>Pezizomycotina</taxon>
        <taxon>Dothideomycetes</taxon>
        <taxon>Dothideomycetidae</taxon>
        <taxon>Mycosphaerellales</taxon>
        <taxon>Teratosphaeriaceae</taxon>
        <taxon>Meristemomyces</taxon>
    </lineage>
</organism>
<keyword evidence="3" id="KW-0472">Membrane</keyword>
<sequence length="986" mass="110765">MDQTKWPGIAGLVASTTLLCRSTPVTFAFDKPVHTSIAVLASCACAVIGVGRLLRKDDGRPHKGQHYDAVPLGDMTAQHNSTDASPSGQDVRYPSSLRKLRILFMVLVGALCLRVELLREIVANVQCATTTWETFIPFILALADYWTVRRHEKPYNVENLDSSVYDAFEDYWTHASHRYVSATALLSFGSYLALRTTSGPQSTYICATALPYHWIVPTLQHLGTLLDVVIIFCIGQLLHQREGRGQRSVVLRIMSVGWSFLSASLILASIGTLYYVMAEQDRKWIATIPTWYFWSTLRLDLLICFFIVCTTLCIYHIGVLSTSAMATFVATASTTTAYTWNNPHPYPHPLSGVSFIAICLVILGFATYLLVDSGDNKSTTSGPRIFTRVPSWLYVILLTLFLTRTTLWASHKTAVAYHPIDILIYDAQTRHETYRRQTSSSQNISAAANKYAERYGRLPPPGFQHWYAYATARNSVVIDDFDSIDRDIRPFFALAPEEIRERTWQLISNPWNDAAGISIRDGQASISPNVVPTHRWMLDGLVEMISKFAEFLPDMDLAFNLNDECRVAVPYDDLQHMLSRASIETVDEKPKANHFSEGRVEQWKPIPEEPMQETPLHELSWQPTFYDFGSAGCPESSPARSHRQWNVGNTCTACTHPHSLGAFLANWTLAGNVCHQPDLANLHGIYLSPAAFKASHELYPIFSQSKVHGFNDILYPSAWNYIDKAKYAPTTDHPDPPFSEKNTTLFWRGATSEGVSDGRGQWRGMTRQRFVHLSNPINGTGSPQPLLLPQAPLKEGMHSHAQHTYHPLPLHQLTDLLSTSIHIVDSIARCAGPDCLTQAVEFAPLVPATDFQHHWRYKYLLDLDGAGFSGRFLPFLHSHSLPFKAGLFREWWDDRVQAWQHFVPLDVRGQGMWATLAYFAGVDGVVAGREVVVAGREAEGERIAERGRNWAGQVLRKEDMEIYFFRLLLEWGRVTDDGRVGLGFGG</sequence>
<reference evidence="5" key="1">
    <citation type="submission" date="2023-08" db="EMBL/GenBank/DDBJ databases">
        <title>Black Yeasts Isolated from many extreme environments.</title>
        <authorList>
            <person name="Coleine C."/>
            <person name="Stajich J.E."/>
            <person name="Selbmann L."/>
        </authorList>
    </citation>
    <scope>NUCLEOTIDE SEQUENCE</scope>
    <source>
        <strain evidence="5">CCFEE 5401</strain>
    </source>
</reference>
<feature type="transmembrane region" description="Helical" evidence="3">
    <location>
        <begin position="297"/>
        <end position="317"/>
    </location>
</feature>
<name>A0AAN7YMT0_9PEZI</name>
<protein>
    <recommendedName>
        <fullName evidence="4">Glycosyl transferase CAP10 domain-containing protein</fullName>
    </recommendedName>
</protein>
<feature type="transmembrane region" description="Helical" evidence="3">
    <location>
        <begin position="352"/>
        <end position="371"/>
    </location>
</feature>
<evidence type="ECO:0000256" key="1">
    <source>
        <dbReference type="ARBA" id="ARBA00010118"/>
    </source>
</evidence>
<dbReference type="InterPro" id="IPR006598">
    <property type="entry name" value="CAP10"/>
</dbReference>
<accession>A0AAN7YMT0</accession>
<evidence type="ECO:0000313" key="5">
    <source>
        <dbReference type="EMBL" id="KAK5109783.1"/>
    </source>
</evidence>
<keyword evidence="3" id="KW-0812">Transmembrane</keyword>
<dbReference type="Proteomes" id="UP001310890">
    <property type="component" value="Unassembled WGS sequence"/>
</dbReference>
<dbReference type="PANTHER" id="PTHR12203">
    <property type="entry name" value="KDEL LYS-ASP-GLU-LEU CONTAINING - RELATED"/>
    <property type="match status" value="1"/>
</dbReference>
<comment type="caution">
    <text evidence="5">The sequence shown here is derived from an EMBL/GenBank/DDBJ whole genome shotgun (WGS) entry which is preliminary data.</text>
</comment>
<feature type="transmembrane region" description="Helical" evidence="3">
    <location>
        <begin position="38"/>
        <end position="54"/>
    </location>
</feature>
<feature type="transmembrane region" description="Helical" evidence="3">
    <location>
        <begin position="324"/>
        <end position="340"/>
    </location>
</feature>
<feature type="transmembrane region" description="Helical" evidence="3">
    <location>
        <begin position="392"/>
        <end position="410"/>
    </location>
</feature>
<keyword evidence="2" id="KW-0808">Transferase</keyword>
<evidence type="ECO:0000259" key="4">
    <source>
        <dbReference type="SMART" id="SM00672"/>
    </source>
</evidence>
<evidence type="ECO:0000256" key="3">
    <source>
        <dbReference type="SAM" id="Phobius"/>
    </source>
</evidence>
<keyword evidence="3" id="KW-1133">Transmembrane helix</keyword>
<evidence type="ECO:0000256" key="2">
    <source>
        <dbReference type="ARBA" id="ARBA00022679"/>
    </source>
</evidence>
<feature type="domain" description="Glycosyl transferase CAP10" evidence="4">
    <location>
        <begin position="675"/>
        <end position="971"/>
    </location>
</feature>
<proteinExistence type="inferred from homology"/>
<gene>
    <name evidence="5" type="ORF">LTR62_006516</name>
</gene>
<dbReference type="AlphaFoldDB" id="A0AAN7YMT0"/>
<feature type="transmembrane region" description="Helical" evidence="3">
    <location>
        <begin position="250"/>
        <end position="277"/>
    </location>
</feature>